<evidence type="ECO:0000313" key="3">
    <source>
        <dbReference type="EMBL" id="CAH9098090.1"/>
    </source>
</evidence>
<dbReference type="OrthoDB" id="1301685at2759"/>
<gene>
    <name evidence="3" type="ORF">CEURO_LOCUS14148</name>
</gene>
<reference evidence="3" key="1">
    <citation type="submission" date="2022-07" db="EMBL/GenBank/DDBJ databases">
        <authorList>
            <person name="Macas J."/>
            <person name="Novak P."/>
            <person name="Neumann P."/>
        </authorList>
    </citation>
    <scope>NUCLEOTIDE SEQUENCE</scope>
</reference>
<accession>A0A9P1EDE8</accession>
<name>A0A9P1EDE8_CUSEU</name>
<dbReference type="PANTHER" id="PTHR32166:SF74">
    <property type="entry name" value="OS05G0256350 PROTEIN"/>
    <property type="match status" value="1"/>
</dbReference>
<dbReference type="EMBL" id="CAMAPE010000035">
    <property type="protein sequence ID" value="CAH9098090.1"/>
    <property type="molecule type" value="Genomic_DNA"/>
</dbReference>
<evidence type="ECO:0000259" key="2">
    <source>
        <dbReference type="Pfam" id="PF04937"/>
    </source>
</evidence>
<proteinExistence type="predicted"/>
<comment type="caution">
    <text evidence="3">The sequence shown here is derived from an EMBL/GenBank/DDBJ whole genome shotgun (WGS) entry which is preliminary data.</text>
</comment>
<keyword evidence="4" id="KW-1185">Reference proteome</keyword>
<evidence type="ECO:0000256" key="1">
    <source>
        <dbReference type="SAM" id="MobiDB-lite"/>
    </source>
</evidence>
<dbReference type="PANTHER" id="PTHR32166">
    <property type="entry name" value="OSJNBA0013A04.12 PROTEIN"/>
    <property type="match status" value="1"/>
</dbReference>
<dbReference type="Pfam" id="PF04937">
    <property type="entry name" value="DUF659"/>
    <property type="match status" value="1"/>
</dbReference>
<sequence length="249" mass="28544">MKEVLDAKNQRKESLKENSLGPDFDDDDVEEIECEDGTSKTSTIKGPMNLYFKSVSKEHQKLKRARGVEVTLATCKKELREKAVTAFARWMYEAGLPFNCVNYKTLQSFIDAVAQHGPCMKAPTYHEVRVPYLKKEVDHVKELFKPHEDICNQYGCSLMMDKWTDRRNRAYINVLVNCSLGSYFIQSVEVSLDTVNGEKMLELFELFVNRVGSENVVQVISDNASETQFKRERKSGNFQVQVQGKSLHP</sequence>
<dbReference type="InterPro" id="IPR007021">
    <property type="entry name" value="DUF659"/>
</dbReference>
<feature type="domain" description="DUF659" evidence="2">
    <location>
        <begin position="123"/>
        <end position="227"/>
    </location>
</feature>
<feature type="region of interest" description="Disordered" evidence="1">
    <location>
        <begin position="1"/>
        <end position="29"/>
    </location>
</feature>
<protein>
    <recommendedName>
        <fullName evidence="2">DUF659 domain-containing protein</fullName>
    </recommendedName>
</protein>
<evidence type="ECO:0000313" key="4">
    <source>
        <dbReference type="Proteomes" id="UP001152484"/>
    </source>
</evidence>
<dbReference type="AlphaFoldDB" id="A0A9P1EDE8"/>
<feature type="compositionally biased region" description="Basic and acidic residues" evidence="1">
    <location>
        <begin position="1"/>
        <end position="16"/>
    </location>
</feature>
<dbReference type="Proteomes" id="UP001152484">
    <property type="component" value="Unassembled WGS sequence"/>
</dbReference>
<organism evidence="3 4">
    <name type="scientific">Cuscuta europaea</name>
    <name type="common">European dodder</name>
    <dbReference type="NCBI Taxonomy" id="41803"/>
    <lineage>
        <taxon>Eukaryota</taxon>
        <taxon>Viridiplantae</taxon>
        <taxon>Streptophyta</taxon>
        <taxon>Embryophyta</taxon>
        <taxon>Tracheophyta</taxon>
        <taxon>Spermatophyta</taxon>
        <taxon>Magnoliopsida</taxon>
        <taxon>eudicotyledons</taxon>
        <taxon>Gunneridae</taxon>
        <taxon>Pentapetalae</taxon>
        <taxon>asterids</taxon>
        <taxon>lamiids</taxon>
        <taxon>Solanales</taxon>
        <taxon>Convolvulaceae</taxon>
        <taxon>Cuscuteae</taxon>
        <taxon>Cuscuta</taxon>
        <taxon>Cuscuta subgen. Cuscuta</taxon>
    </lineage>
</organism>